<keyword evidence="3" id="KW-1185">Reference proteome</keyword>
<protein>
    <submittedName>
        <fullName evidence="2">Uncharacterized protein</fullName>
    </submittedName>
</protein>
<accession>A0ABV2AUC9</accession>
<dbReference type="Proteomes" id="UP001439008">
    <property type="component" value="Unassembled WGS sequence"/>
</dbReference>
<evidence type="ECO:0000313" key="2">
    <source>
        <dbReference type="EMBL" id="MES1923069.1"/>
    </source>
</evidence>
<keyword evidence="1" id="KW-0175">Coiled coil</keyword>
<name>A0ABV2AUC9_9EUKA</name>
<proteinExistence type="predicted"/>
<dbReference type="EMBL" id="JBDODL010004537">
    <property type="protein sequence ID" value="MES1923069.1"/>
    <property type="molecule type" value="Genomic_DNA"/>
</dbReference>
<evidence type="ECO:0000313" key="3">
    <source>
        <dbReference type="Proteomes" id="UP001439008"/>
    </source>
</evidence>
<gene>
    <name evidence="2" type="ORF">MHBO_004606</name>
</gene>
<sequence>MASQTSKKCLSRDAFNRAAKLKLNLKRKEFRNLENKKMEEKLKLTEKKFIEISARKLARKVPLTTVQKIRILAEQKKEANVAKEIKSKKRGKVLKLKKIETDLRNEAKIKQYFNPLIAEFKNNSSITSENAVTSDFLYDKVSFNI</sequence>
<organism evidence="2 3">
    <name type="scientific">Bonamia ostreae</name>
    <dbReference type="NCBI Taxonomy" id="126728"/>
    <lineage>
        <taxon>Eukaryota</taxon>
        <taxon>Sar</taxon>
        <taxon>Rhizaria</taxon>
        <taxon>Endomyxa</taxon>
        <taxon>Ascetosporea</taxon>
        <taxon>Haplosporida</taxon>
        <taxon>Bonamia</taxon>
    </lineage>
</organism>
<evidence type="ECO:0000256" key="1">
    <source>
        <dbReference type="SAM" id="Coils"/>
    </source>
</evidence>
<reference evidence="2 3" key="1">
    <citation type="journal article" date="2024" name="BMC Biol.">
        <title>Comparative genomics of Ascetosporea gives new insight into the evolutionary basis for animal parasitism in Rhizaria.</title>
        <authorList>
            <person name="Hiltunen Thoren M."/>
            <person name="Onut-Brannstrom I."/>
            <person name="Alfjorden A."/>
            <person name="Peckova H."/>
            <person name="Swords F."/>
            <person name="Hooper C."/>
            <person name="Holzer A.S."/>
            <person name="Bass D."/>
            <person name="Burki F."/>
        </authorList>
    </citation>
    <scope>NUCLEOTIDE SEQUENCE [LARGE SCALE GENOMIC DNA]</scope>
    <source>
        <strain evidence="2">20-A016</strain>
    </source>
</reference>
<feature type="coiled-coil region" evidence="1">
    <location>
        <begin position="16"/>
        <end position="55"/>
    </location>
</feature>
<comment type="caution">
    <text evidence="2">The sequence shown here is derived from an EMBL/GenBank/DDBJ whole genome shotgun (WGS) entry which is preliminary data.</text>
</comment>